<reference evidence="1 2" key="1">
    <citation type="journal article" date="2024" name="BMC Genomics">
        <title>Genome assembly of redclaw crayfish (Cherax quadricarinatus) provides insights into its immune adaptation and hypoxia tolerance.</title>
        <authorList>
            <person name="Liu Z."/>
            <person name="Zheng J."/>
            <person name="Li H."/>
            <person name="Fang K."/>
            <person name="Wang S."/>
            <person name="He J."/>
            <person name="Zhou D."/>
            <person name="Weng S."/>
            <person name="Chi M."/>
            <person name="Gu Z."/>
            <person name="He J."/>
            <person name="Li F."/>
            <person name="Wang M."/>
        </authorList>
    </citation>
    <scope>NUCLEOTIDE SEQUENCE [LARGE SCALE GENOMIC DNA]</scope>
    <source>
        <strain evidence="1">ZL_2023a</strain>
    </source>
</reference>
<dbReference type="Gene3D" id="3.30.460.90">
    <property type="match status" value="1"/>
</dbReference>
<keyword evidence="2" id="KW-1185">Reference proteome</keyword>
<name>A0AAW0VYE4_CHEQU</name>
<evidence type="ECO:0000313" key="1">
    <source>
        <dbReference type="EMBL" id="KAK8721214.1"/>
    </source>
</evidence>
<proteinExistence type="predicted"/>
<evidence type="ECO:0000313" key="2">
    <source>
        <dbReference type="Proteomes" id="UP001445076"/>
    </source>
</evidence>
<gene>
    <name evidence="1" type="ORF">OTU49_012883</name>
</gene>
<comment type="caution">
    <text evidence="1">The sequence shown here is derived from an EMBL/GenBank/DDBJ whole genome shotgun (WGS) entry which is preliminary data.</text>
</comment>
<accession>A0AAW0VYE4</accession>
<protein>
    <submittedName>
        <fullName evidence="1">Uncharacterized protein</fullName>
    </submittedName>
</protein>
<sequence length="357" mass="40468">MSAQVSVQVDPPGARYVMDVVLQRQREIMAKNYVATQVSEHLQRKLDLNSSSFLSEAQFHLVGSAAESLVTSFKDDQDLLLILGPPYTPEYFKSVHEAHGRYFLMWNKKTWNGAKPRYVNEKGYLSTYSLRSHVNSCVRSALEGATVSELKVDRVFTWKQTIRACLSDHTSSATYIVDVIPQIKGDKWSKIDGVVSFGSLEPELQKTVTDLETSEHSAVLYSLFGPPNTSLLTLTTNYSLLERDFFIKNKELREIVILAKLILAGHNWKNKHGLKTAHLKRVALGNITSLASLSPWQGMQKLFQLMVSQLQTGYLDGFPDLHCDLFWHKNEEECQYIAKTIANVMMTLDPKFLANYL</sequence>
<dbReference type="EMBL" id="JARKIK010000115">
    <property type="protein sequence ID" value="KAK8721214.1"/>
    <property type="molecule type" value="Genomic_DNA"/>
</dbReference>
<organism evidence="1 2">
    <name type="scientific">Cherax quadricarinatus</name>
    <name type="common">Australian red claw crayfish</name>
    <dbReference type="NCBI Taxonomy" id="27406"/>
    <lineage>
        <taxon>Eukaryota</taxon>
        <taxon>Metazoa</taxon>
        <taxon>Ecdysozoa</taxon>
        <taxon>Arthropoda</taxon>
        <taxon>Crustacea</taxon>
        <taxon>Multicrustacea</taxon>
        <taxon>Malacostraca</taxon>
        <taxon>Eumalacostraca</taxon>
        <taxon>Eucarida</taxon>
        <taxon>Decapoda</taxon>
        <taxon>Pleocyemata</taxon>
        <taxon>Astacidea</taxon>
        <taxon>Parastacoidea</taxon>
        <taxon>Parastacidae</taxon>
        <taxon>Cherax</taxon>
    </lineage>
</organism>
<dbReference type="AlphaFoldDB" id="A0AAW0VYE4"/>
<dbReference type="Proteomes" id="UP001445076">
    <property type="component" value="Unassembled WGS sequence"/>
</dbReference>